<protein>
    <submittedName>
        <fullName evidence="10">Photosystem I reaction center subunit XII</fullName>
    </submittedName>
</protein>
<dbReference type="Pfam" id="PF00427">
    <property type="entry name" value="PBS_linker_poly"/>
    <property type="match status" value="1"/>
</dbReference>
<dbReference type="EMBL" id="JAAHFQ010000552">
    <property type="protein sequence ID" value="NER30422.1"/>
    <property type="molecule type" value="Genomic_DNA"/>
</dbReference>
<evidence type="ECO:0000256" key="7">
    <source>
        <dbReference type="PROSITE-ProRule" id="PRU00775"/>
    </source>
</evidence>
<sequence length="253" mass="28297">MSLWVMDADPTELRVGATEDDLQTVIRAAYKQVLGNQHLMESERLTSAESMLRNGEISVRGFISMVAKSDLYKRLFFESASQYRFIETNYKHFLGRAPQDQAEISEHVQIYKEQGYEAEIDSYLDSEEYQNNFGENIVPYPRCNTTEVGIKNVGFNRTFTLMRGFASSDSSNQAKLIGDIAANLPTKIATPAAGSGTYANTGKRFQITVAKPGAGARFKRSNATYEIGYEQMSQKIQNIHKMGGKIISIKEVA</sequence>
<dbReference type="PROSITE" id="PS51441">
    <property type="entry name" value="CPCD_LIKE"/>
    <property type="match status" value="1"/>
</dbReference>
<dbReference type="PIRSF" id="PIRSF005898">
    <property type="entry name" value="Phycobilisome_CpeC/CpcI"/>
    <property type="match status" value="1"/>
</dbReference>
<keyword evidence="5" id="KW-0793">Thylakoid</keyword>
<name>A0A6B3NIR5_9CYAN</name>
<feature type="domain" description="CpcD-like" evidence="8">
    <location>
        <begin position="202"/>
        <end position="252"/>
    </location>
</feature>
<dbReference type="InterPro" id="IPR016470">
    <property type="entry name" value="Phycobilisome"/>
</dbReference>
<dbReference type="PANTHER" id="PTHR34011">
    <property type="entry name" value="PHYCOBILISOME 32.1 KDA LINKER POLYPEPTIDE, PHYCOCYANIN-ASSOCIATED, ROD 2-RELATED"/>
    <property type="match status" value="1"/>
</dbReference>
<evidence type="ECO:0000256" key="1">
    <source>
        <dbReference type="ARBA" id="ARBA00004445"/>
    </source>
</evidence>
<dbReference type="GO" id="GO:0030089">
    <property type="term" value="C:phycobilisome"/>
    <property type="evidence" value="ECO:0007669"/>
    <property type="project" value="UniProtKB-UniRule"/>
</dbReference>
<comment type="caution">
    <text evidence="10">The sequence shown here is derived from an EMBL/GenBank/DDBJ whole genome shotgun (WGS) entry which is preliminary data.</text>
</comment>
<dbReference type="InterPro" id="IPR008213">
    <property type="entry name" value="CpcD-like_dom"/>
</dbReference>
<gene>
    <name evidence="10" type="ORF">F6J89_23060</name>
</gene>
<evidence type="ECO:0000313" key="10">
    <source>
        <dbReference type="EMBL" id="NER30422.1"/>
    </source>
</evidence>
<dbReference type="GO" id="GO:0031676">
    <property type="term" value="C:plasma membrane-derived thylakoid membrane"/>
    <property type="evidence" value="ECO:0007669"/>
    <property type="project" value="UniProtKB-SubCell"/>
</dbReference>
<organism evidence="10">
    <name type="scientific">Symploca sp. SIO1C4</name>
    <dbReference type="NCBI Taxonomy" id="2607765"/>
    <lineage>
        <taxon>Bacteria</taxon>
        <taxon>Bacillati</taxon>
        <taxon>Cyanobacteriota</taxon>
        <taxon>Cyanophyceae</taxon>
        <taxon>Coleofasciculales</taxon>
        <taxon>Coleofasciculaceae</taxon>
        <taxon>Symploca</taxon>
    </lineage>
</organism>
<evidence type="ECO:0000259" key="9">
    <source>
        <dbReference type="PROSITE" id="PS51445"/>
    </source>
</evidence>
<proteinExistence type="inferred from homology"/>
<evidence type="ECO:0000256" key="3">
    <source>
        <dbReference type="ARBA" id="ARBA00022549"/>
    </source>
</evidence>
<reference evidence="10" key="1">
    <citation type="submission" date="2019-11" db="EMBL/GenBank/DDBJ databases">
        <title>Genomic insights into an expanded diversity of filamentous marine cyanobacteria reveals the extraordinary biosynthetic potential of Moorea and Okeania.</title>
        <authorList>
            <person name="Ferreira Leao T."/>
            <person name="Wang M."/>
            <person name="Moss N."/>
            <person name="Da Silva R."/>
            <person name="Sanders J."/>
            <person name="Nurk S."/>
            <person name="Gurevich A."/>
            <person name="Humphrey G."/>
            <person name="Reher R."/>
            <person name="Zhu Q."/>
            <person name="Belda-Ferre P."/>
            <person name="Glukhov E."/>
            <person name="Rex R."/>
            <person name="Dorrestein P.C."/>
            <person name="Knight R."/>
            <person name="Pevzner P."/>
            <person name="Gerwick W.H."/>
            <person name="Gerwick L."/>
        </authorList>
    </citation>
    <scope>NUCLEOTIDE SEQUENCE</scope>
    <source>
        <strain evidence="10">SIO1C4</strain>
    </source>
</reference>
<dbReference type="AlphaFoldDB" id="A0A6B3NIR5"/>
<keyword evidence="2" id="KW-0602">Photosynthesis</keyword>
<keyword evidence="3" id="KW-0042">Antenna complex</keyword>
<feature type="domain" description="PBS-linker" evidence="9">
    <location>
        <begin position="1"/>
        <end position="170"/>
    </location>
</feature>
<keyword evidence="4 7" id="KW-0605">Phycobilisome</keyword>
<dbReference type="PROSITE" id="PS51445">
    <property type="entry name" value="PBS_LINKER"/>
    <property type="match status" value="1"/>
</dbReference>
<dbReference type="Gene3D" id="1.10.3130.20">
    <property type="entry name" value="Phycobilisome linker domain"/>
    <property type="match status" value="1"/>
</dbReference>
<evidence type="ECO:0000256" key="6">
    <source>
        <dbReference type="ARBA" id="ARBA00023136"/>
    </source>
</evidence>
<comment type="similarity">
    <text evidence="7">Belongs to the phycobilisome linker protein family.</text>
</comment>
<dbReference type="Pfam" id="PF01383">
    <property type="entry name" value="CpcD"/>
    <property type="match status" value="1"/>
</dbReference>
<dbReference type="InterPro" id="IPR001297">
    <property type="entry name" value="PBS_linker_dom"/>
</dbReference>
<accession>A0A6B3NIR5</accession>
<evidence type="ECO:0000256" key="2">
    <source>
        <dbReference type="ARBA" id="ARBA00022531"/>
    </source>
</evidence>
<comment type="subcellular location">
    <subcellularLocation>
        <location evidence="1">Cellular thylakoid membrane</location>
        <topology evidence="1">Peripheral membrane protein</topology>
        <orientation evidence="1">Cytoplasmic side</orientation>
    </subcellularLocation>
</comment>
<dbReference type="PANTHER" id="PTHR34011:SF6">
    <property type="entry name" value="PHYCOBILIPROTEIN APCE"/>
    <property type="match status" value="1"/>
</dbReference>
<dbReference type="GO" id="GO:0015979">
    <property type="term" value="P:photosynthesis"/>
    <property type="evidence" value="ECO:0007669"/>
    <property type="project" value="UniProtKB-KW"/>
</dbReference>
<evidence type="ECO:0000256" key="4">
    <source>
        <dbReference type="ARBA" id="ARBA00022738"/>
    </source>
</evidence>
<keyword evidence="6" id="KW-0472">Membrane</keyword>
<evidence type="ECO:0000256" key="5">
    <source>
        <dbReference type="ARBA" id="ARBA00023078"/>
    </source>
</evidence>
<dbReference type="InterPro" id="IPR038255">
    <property type="entry name" value="PBS_linker_sf"/>
</dbReference>
<evidence type="ECO:0000259" key="8">
    <source>
        <dbReference type="PROSITE" id="PS51441"/>
    </source>
</evidence>
<dbReference type="SMART" id="SM01094">
    <property type="entry name" value="CpcD"/>
    <property type="match status" value="1"/>
</dbReference>